<dbReference type="HAMAP" id="MF_00156">
    <property type="entry name" value="PanB"/>
    <property type="match status" value="1"/>
</dbReference>
<dbReference type="GO" id="GO:0003864">
    <property type="term" value="F:3-methyl-2-oxobutanoate hydroxymethyltransferase activity"/>
    <property type="evidence" value="ECO:0007669"/>
    <property type="project" value="UniProtKB-UniRule"/>
</dbReference>
<dbReference type="Gene3D" id="3.20.20.60">
    <property type="entry name" value="Phosphoenolpyruvate-binding domains"/>
    <property type="match status" value="1"/>
</dbReference>
<comment type="pathway">
    <text evidence="1 8">Cofactor biosynthesis; (R)-pantothenate biosynthesis; (R)-pantoate from 3-methyl-2-oxobutanoate: step 1/2.</text>
</comment>
<feature type="binding site" evidence="8 10">
    <location>
        <position position="112"/>
    </location>
    <ligand>
        <name>3-methyl-2-oxobutanoate</name>
        <dbReference type="ChEBI" id="CHEBI:11851"/>
    </ligand>
</feature>
<dbReference type="NCBIfam" id="NF001452">
    <property type="entry name" value="PRK00311.1"/>
    <property type="match status" value="1"/>
</dbReference>
<comment type="subcellular location">
    <subcellularLocation>
        <location evidence="8">Cytoplasm</location>
    </subcellularLocation>
</comment>
<dbReference type="PANTHER" id="PTHR20881">
    <property type="entry name" value="3-METHYL-2-OXOBUTANOATE HYDROXYMETHYLTRANSFERASE"/>
    <property type="match status" value="1"/>
</dbReference>
<dbReference type="FunFam" id="3.20.20.60:FF:000003">
    <property type="entry name" value="3-methyl-2-oxobutanoate hydroxymethyltransferase"/>
    <property type="match status" value="1"/>
</dbReference>
<evidence type="ECO:0000256" key="7">
    <source>
        <dbReference type="ARBA" id="ARBA00056497"/>
    </source>
</evidence>
<dbReference type="GO" id="GO:0000287">
    <property type="term" value="F:magnesium ion binding"/>
    <property type="evidence" value="ECO:0007669"/>
    <property type="project" value="TreeGrafter"/>
</dbReference>
<dbReference type="GO" id="GO:0032259">
    <property type="term" value="P:methylation"/>
    <property type="evidence" value="ECO:0007669"/>
    <property type="project" value="UniProtKB-KW"/>
</dbReference>
<evidence type="ECO:0000256" key="6">
    <source>
        <dbReference type="ARBA" id="ARBA00022723"/>
    </source>
</evidence>
<keyword evidence="5 8" id="KW-0808">Transferase</keyword>
<dbReference type="AlphaFoldDB" id="A0A7W4W373"/>
<dbReference type="RefSeq" id="WP_183409295.1">
    <property type="nucleotide sequence ID" value="NZ_JACHWY010000001.1"/>
</dbReference>
<evidence type="ECO:0000256" key="2">
    <source>
        <dbReference type="ARBA" id="ARBA00008676"/>
    </source>
</evidence>
<dbReference type="PANTHER" id="PTHR20881:SF0">
    <property type="entry name" value="3-METHYL-2-OXOBUTANOATE HYDROXYMETHYLTRANSFERASE"/>
    <property type="match status" value="1"/>
</dbReference>
<evidence type="ECO:0000256" key="3">
    <source>
        <dbReference type="ARBA" id="ARBA00011424"/>
    </source>
</evidence>
<dbReference type="GO" id="GO:0005737">
    <property type="term" value="C:cytoplasm"/>
    <property type="evidence" value="ECO:0007669"/>
    <property type="project" value="UniProtKB-SubCell"/>
</dbReference>
<accession>A0A7W4W373</accession>
<feature type="binding site" evidence="8 11">
    <location>
        <position position="114"/>
    </location>
    <ligand>
        <name>Mg(2+)</name>
        <dbReference type="ChEBI" id="CHEBI:18420"/>
    </ligand>
</feature>
<evidence type="ECO:0000313" key="13">
    <source>
        <dbReference type="Proteomes" id="UP000537130"/>
    </source>
</evidence>
<dbReference type="GO" id="GO:0015940">
    <property type="term" value="P:pantothenate biosynthetic process"/>
    <property type="evidence" value="ECO:0007669"/>
    <property type="project" value="UniProtKB-UniRule"/>
</dbReference>
<feature type="binding site" evidence="8 10">
    <location>
        <begin position="45"/>
        <end position="46"/>
    </location>
    <ligand>
        <name>3-methyl-2-oxobutanoate</name>
        <dbReference type="ChEBI" id="CHEBI:11851"/>
    </ligand>
</feature>
<proteinExistence type="inferred from homology"/>
<reference evidence="12 13" key="1">
    <citation type="submission" date="2020-08" db="EMBL/GenBank/DDBJ databases">
        <title>Genomic Encyclopedia of Type Strains, Phase III (KMG-III): the genomes of soil and plant-associated and newly described type strains.</title>
        <authorList>
            <person name="Whitman W."/>
        </authorList>
    </citation>
    <scope>NUCLEOTIDE SEQUENCE [LARGE SCALE GENOMIC DNA]</scope>
    <source>
        <strain evidence="12 13">CECT 8654</strain>
    </source>
</reference>
<gene>
    <name evidence="8" type="primary">panB</name>
    <name evidence="12" type="ORF">FHR99_000847</name>
</gene>
<feature type="binding site" evidence="8 11">
    <location>
        <position position="45"/>
    </location>
    <ligand>
        <name>Mg(2+)</name>
        <dbReference type="ChEBI" id="CHEBI:18420"/>
    </ligand>
</feature>
<comment type="subunit">
    <text evidence="3 8">Homodecamer; pentamer of dimers.</text>
</comment>
<sequence length="263" mass="27907">MNKISPQSLAAKKAKGEKFAVLTAYDATFARVVDEAGIDVILVGDSLGNVLQGHTSTLPVSVEDMCYHTACVDRGTEKALIVADLPFGSYNTIDDTLSNATALMQSGAHMVKLEGGQWLCESIRLLTERGIPVCGHLGLTPQSVNTLGGFKVQGRDEAGARRIITDAKALEDAGASLLVVECVPTELGQRLSEALTIPVIGIGAGPQTDAQVLVLHDLLGISRRIPKFVKNFLADAPDIATALENYRVAVEQGEFPGPEHSFD</sequence>
<evidence type="ECO:0000256" key="4">
    <source>
        <dbReference type="ARBA" id="ARBA00022655"/>
    </source>
</evidence>
<evidence type="ECO:0000256" key="8">
    <source>
        <dbReference type="HAMAP-Rule" id="MF_00156"/>
    </source>
</evidence>
<dbReference type="SUPFAM" id="SSF51621">
    <property type="entry name" value="Phosphoenolpyruvate/pyruvate domain"/>
    <property type="match status" value="1"/>
</dbReference>
<evidence type="ECO:0000313" key="12">
    <source>
        <dbReference type="EMBL" id="MBB3046611.1"/>
    </source>
</evidence>
<dbReference type="Pfam" id="PF02548">
    <property type="entry name" value="Pantoate_transf"/>
    <property type="match status" value="1"/>
</dbReference>
<protein>
    <recommendedName>
        <fullName evidence="8">3-methyl-2-oxobutanoate hydroxymethyltransferase</fullName>
        <ecNumber evidence="8">2.1.2.11</ecNumber>
    </recommendedName>
    <alternativeName>
        <fullName evidence="8">Ketopantoate hydroxymethyltransferase</fullName>
        <shortName evidence="8">KPHMT</shortName>
    </alternativeName>
</protein>
<dbReference type="PIRSF" id="PIRSF000388">
    <property type="entry name" value="Pantoate_hydroxy_MeTrfase"/>
    <property type="match status" value="1"/>
</dbReference>
<evidence type="ECO:0000256" key="1">
    <source>
        <dbReference type="ARBA" id="ARBA00005033"/>
    </source>
</evidence>
<dbReference type="GO" id="GO:0008168">
    <property type="term" value="F:methyltransferase activity"/>
    <property type="evidence" value="ECO:0007669"/>
    <property type="project" value="UniProtKB-KW"/>
</dbReference>
<evidence type="ECO:0000256" key="9">
    <source>
        <dbReference type="PIRSR" id="PIRSR000388-1"/>
    </source>
</evidence>
<keyword evidence="13" id="KW-1185">Reference proteome</keyword>
<comment type="cofactor">
    <cofactor evidence="8 11">
        <name>Mg(2+)</name>
        <dbReference type="ChEBI" id="CHEBI:18420"/>
    </cofactor>
    <text evidence="8 11">Binds 1 Mg(2+) ion per subunit.</text>
</comment>
<evidence type="ECO:0000256" key="5">
    <source>
        <dbReference type="ARBA" id="ARBA00022679"/>
    </source>
</evidence>
<comment type="function">
    <text evidence="7 8">Catalyzes the reversible reaction in which hydroxymethyl group from 5,10-methylenetetrahydrofolate is transferred onto alpha-ketoisovalerate to form ketopantoate.</text>
</comment>
<keyword evidence="6 8" id="KW-0479">Metal-binding</keyword>
<name>A0A7W4W373_9GAMM</name>
<dbReference type="CDD" id="cd06557">
    <property type="entry name" value="KPHMT-like"/>
    <property type="match status" value="1"/>
</dbReference>
<dbReference type="UniPathway" id="UPA00028">
    <property type="reaction ID" value="UER00003"/>
</dbReference>
<feature type="active site" description="Proton acceptor" evidence="8 9">
    <location>
        <position position="181"/>
    </location>
</feature>
<comment type="catalytic activity">
    <reaction evidence="8">
        <text>(6R)-5,10-methylene-5,6,7,8-tetrahydrofolate + 3-methyl-2-oxobutanoate + H2O = 2-dehydropantoate + (6S)-5,6,7,8-tetrahydrofolate</text>
        <dbReference type="Rhea" id="RHEA:11824"/>
        <dbReference type="ChEBI" id="CHEBI:11561"/>
        <dbReference type="ChEBI" id="CHEBI:11851"/>
        <dbReference type="ChEBI" id="CHEBI:15377"/>
        <dbReference type="ChEBI" id="CHEBI:15636"/>
        <dbReference type="ChEBI" id="CHEBI:57453"/>
        <dbReference type="EC" id="2.1.2.11"/>
    </reaction>
</comment>
<evidence type="ECO:0000256" key="10">
    <source>
        <dbReference type="PIRSR" id="PIRSR000388-2"/>
    </source>
</evidence>
<keyword evidence="4 8" id="KW-0566">Pantothenate biosynthesis</keyword>
<organism evidence="12 13">
    <name type="scientific">Litorivivens lipolytica</name>
    <dbReference type="NCBI Taxonomy" id="1524264"/>
    <lineage>
        <taxon>Bacteria</taxon>
        <taxon>Pseudomonadati</taxon>
        <taxon>Pseudomonadota</taxon>
        <taxon>Gammaproteobacteria</taxon>
        <taxon>Litorivivens</taxon>
    </lineage>
</organism>
<dbReference type="NCBIfam" id="TIGR00222">
    <property type="entry name" value="panB"/>
    <property type="match status" value="1"/>
</dbReference>
<keyword evidence="12" id="KW-0489">Methyltransferase</keyword>
<comment type="similarity">
    <text evidence="2 8">Belongs to the PanB family.</text>
</comment>
<comment type="caution">
    <text evidence="12">The sequence shown here is derived from an EMBL/GenBank/DDBJ whole genome shotgun (WGS) entry which is preliminary data.</text>
</comment>
<evidence type="ECO:0000256" key="11">
    <source>
        <dbReference type="PIRSR" id="PIRSR000388-3"/>
    </source>
</evidence>
<keyword evidence="8 11" id="KW-0460">Magnesium</keyword>
<feature type="binding site" evidence="8 11">
    <location>
        <position position="84"/>
    </location>
    <ligand>
        <name>Mg(2+)</name>
        <dbReference type="ChEBI" id="CHEBI:18420"/>
    </ligand>
</feature>
<dbReference type="Proteomes" id="UP000537130">
    <property type="component" value="Unassembled WGS sequence"/>
</dbReference>
<dbReference type="InterPro" id="IPR040442">
    <property type="entry name" value="Pyrv_kinase-like_dom_sf"/>
</dbReference>
<keyword evidence="8" id="KW-0963">Cytoplasm</keyword>
<dbReference type="InterPro" id="IPR003700">
    <property type="entry name" value="Pantoate_hydroxy_MeTrfase"/>
</dbReference>
<dbReference type="EC" id="2.1.2.11" evidence="8"/>
<feature type="binding site" evidence="8 10">
    <location>
        <position position="84"/>
    </location>
    <ligand>
        <name>3-methyl-2-oxobutanoate</name>
        <dbReference type="ChEBI" id="CHEBI:11851"/>
    </ligand>
</feature>
<dbReference type="EMBL" id="JACHWY010000001">
    <property type="protein sequence ID" value="MBB3046611.1"/>
    <property type="molecule type" value="Genomic_DNA"/>
</dbReference>
<dbReference type="InterPro" id="IPR015813">
    <property type="entry name" value="Pyrv/PenolPyrv_kinase-like_dom"/>
</dbReference>